<feature type="signal peptide" evidence="3">
    <location>
        <begin position="1"/>
        <end position="23"/>
    </location>
</feature>
<dbReference type="HOGENOM" id="CLU_1402447_0_0_1"/>
<feature type="region of interest" description="Disordered" evidence="1">
    <location>
        <begin position="90"/>
        <end position="117"/>
    </location>
</feature>
<evidence type="ECO:0000313" key="5">
    <source>
        <dbReference type="Proteomes" id="UP000054302"/>
    </source>
</evidence>
<feature type="transmembrane region" description="Helical" evidence="2">
    <location>
        <begin position="39"/>
        <end position="62"/>
    </location>
</feature>
<name>A0A0D1XNY4_EXOME</name>
<proteinExistence type="predicted"/>
<keyword evidence="2" id="KW-0472">Membrane</keyword>
<evidence type="ECO:0000256" key="2">
    <source>
        <dbReference type="SAM" id="Phobius"/>
    </source>
</evidence>
<feature type="compositionally biased region" description="Basic and acidic residues" evidence="1">
    <location>
        <begin position="90"/>
        <end position="105"/>
    </location>
</feature>
<evidence type="ECO:0000313" key="4">
    <source>
        <dbReference type="EMBL" id="KIV89816.1"/>
    </source>
</evidence>
<dbReference type="RefSeq" id="XP_016221390.1">
    <property type="nucleotide sequence ID" value="XM_016372058.1"/>
</dbReference>
<accession>A0A0D1XNY4</accession>
<protein>
    <submittedName>
        <fullName evidence="4">Uncharacterized protein</fullName>
    </submittedName>
</protein>
<keyword evidence="2" id="KW-1133">Transmembrane helix</keyword>
<keyword evidence="3" id="KW-0732">Signal</keyword>
<dbReference type="OMA" id="KRATRMM"/>
<organism evidence="4 5">
    <name type="scientific">Exophiala mesophila</name>
    <name type="common">Black yeast-like fungus</name>
    <dbReference type="NCBI Taxonomy" id="212818"/>
    <lineage>
        <taxon>Eukaryota</taxon>
        <taxon>Fungi</taxon>
        <taxon>Dikarya</taxon>
        <taxon>Ascomycota</taxon>
        <taxon>Pezizomycotina</taxon>
        <taxon>Eurotiomycetes</taxon>
        <taxon>Chaetothyriomycetidae</taxon>
        <taxon>Chaetothyriales</taxon>
        <taxon>Herpotrichiellaceae</taxon>
        <taxon>Exophiala</taxon>
    </lineage>
</organism>
<dbReference type="VEuPathDB" id="FungiDB:PV10_07187"/>
<dbReference type="EMBL" id="KN847524">
    <property type="protein sequence ID" value="KIV89816.1"/>
    <property type="molecule type" value="Genomic_DNA"/>
</dbReference>
<dbReference type="GeneID" id="27325032"/>
<dbReference type="AlphaFoldDB" id="A0A0D1XNY4"/>
<feature type="region of interest" description="Disordered" evidence="1">
    <location>
        <begin position="169"/>
        <end position="194"/>
    </location>
</feature>
<reference evidence="4 5" key="1">
    <citation type="submission" date="2015-01" db="EMBL/GenBank/DDBJ databases">
        <title>The Genome Sequence of Exophiala mesophila CBS40295.</title>
        <authorList>
            <consortium name="The Broad Institute Genomics Platform"/>
            <person name="Cuomo C."/>
            <person name="de Hoog S."/>
            <person name="Gorbushina A."/>
            <person name="Stielow B."/>
            <person name="Teixiera M."/>
            <person name="Abouelleil A."/>
            <person name="Chapman S.B."/>
            <person name="Priest M."/>
            <person name="Young S.K."/>
            <person name="Wortman J."/>
            <person name="Nusbaum C."/>
            <person name="Birren B."/>
        </authorList>
    </citation>
    <scope>NUCLEOTIDE SEQUENCE [LARGE SCALE GENOMIC DNA]</scope>
    <source>
        <strain evidence="4 5">CBS 40295</strain>
    </source>
</reference>
<evidence type="ECO:0000256" key="3">
    <source>
        <dbReference type="SAM" id="SignalP"/>
    </source>
</evidence>
<keyword evidence="5" id="KW-1185">Reference proteome</keyword>
<evidence type="ECO:0000256" key="1">
    <source>
        <dbReference type="SAM" id="MobiDB-lite"/>
    </source>
</evidence>
<feature type="chain" id="PRO_5002236621" evidence="3">
    <location>
        <begin position="24"/>
        <end position="194"/>
    </location>
</feature>
<gene>
    <name evidence="4" type="ORF">PV10_07187</name>
</gene>
<feature type="compositionally biased region" description="Polar residues" evidence="1">
    <location>
        <begin position="174"/>
        <end position="185"/>
    </location>
</feature>
<dbReference type="Proteomes" id="UP000054302">
    <property type="component" value="Unassembled WGS sequence"/>
</dbReference>
<sequence length="194" mass="20958">MIPSPPTTLLLSILLSAIPSTVASPLPSLRKRDLTTGAKAGLGVGIAVAAILLCGLIIFFVIHIRRSRHLAQINKERAILAGEKNADGSDKFDKFAEVPPPEEKPAATGGGMRRQKSVKDRLMGPLYRGSTIDLMPMPKARTAGGNRDSTATMEGAHWDNVDGQPFLHKPWAQGESSPRPSFSSKRATRMMMMM</sequence>
<dbReference type="OrthoDB" id="4118255at2759"/>
<keyword evidence="2" id="KW-0812">Transmembrane</keyword>